<dbReference type="GO" id="GO:0016020">
    <property type="term" value="C:membrane"/>
    <property type="evidence" value="ECO:0007669"/>
    <property type="project" value="InterPro"/>
</dbReference>
<gene>
    <name evidence="5" type="ORF">FPQ13_08370</name>
</gene>
<dbReference type="GO" id="GO:0016887">
    <property type="term" value="F:ATP hydrolysis activity"/>
    <property type="evidence" value="ECO:0007669"/>
    <property type="project" value="InterPro"/>
</dbReference>
<feature type="domain" description="ABC transporter" evidence="4">
    <location>
        <begin position="7"/>
        <end position="236"/>
    </location>
</feature>
<dbReference type="Pfam" id="PF00005">
    <property type="entry name" value="ABC_tran"/>
    <property type="match status" value="1"/>
</dbReference>
<evidence type="ECO:0000256" key="1">
    <source>
        <dbReference type="ARBA" id="ARBA00022448"/>
    </source>
</evidence>
<sequence length="241" mass="27034">MDSNQAIRFDQVDFVIDDSYILKDINHGFPQGKITTLVGPSGAGKTTLIRLCNGLISPTKGRIYVHDQPVDEYNPVELRQKVGMVMQGVTMLRGTVRENLAIPKNLQGKTLSEKEANELLDMVGLPATLLDKNSNNLSGGQKQRVSIARSLVNRPSILLLDEITSSLDTVSQQEIETLITRINKEYETTIIWITHNLRQALNIGDFSWVMMDGEVIETGKSEFLNDPSNERVKEFVRSEFE</sequence>
<dbReference type="InterPro" id="IPR017871">
    <property type="entry name" value="ABC_transporter-like_CS"/>
</dbReference>
<comment type="caution">
    <text evidence="5">The sequence shown here is derived from an EMBL/GenBank/DDBJ whole genome shotgun (WGS) entry which is preliminary data.</text>
</comment>
<dbReference type="PROSITE" id="PS50893">
    <property type="entry name" value="ABC_TRANSPORTER_2"/>
    <property type="match status" value="1"/>
</dbReference>
<dbReference type="OrthoDB" id="9785080at2"/>
<evidence type="ECO:0000313" key="6">
    <source>
        <dbReference type="Proteomes" id="UP000316425"/>
    </source>
</evidence>
<dbReference type="InterPro" id="IPR005670">
    <property type="entry name" value="PstB-like"/>
</dbReference>
<protein>
    <submittedName>
        <fullName evidence="5">Phosphate ABC transporter ATP-binding protein</fullName>
    </submittedName>
</protein>
<keyword evidence="3 5" id="KW-0067">ATP-binding</keyword>
<keyword evidence="2" id="KW-0547">Nucleotide-binding</keyword>
<reference evidence="5 6" key="1">
    <citation type="submission" date="2019-07" db="EMBL/GenBank/DDBJ databases">
        <title>Allobacillus sp. nov. SKP isolated from shrimp paste of Euphausiacea.</title>
        <authorList>
            <person name="Kanchanasin P."/>
            <person name="Tanasupawat S."/>
            <person name="Shi W."/>
            <person name="Wu L."/>
            <person name="Ma J."/>
        </authorList>
    </citation>
    <scope>NUCLEOTIDE SEQUENCE [LARGE SCALE GENOMIC DNA]</scope>
    <source>
        <strain evidence="5 6">SKP4-8</strain>
    </source>
</reference>
<dbReference type="GO" id="GO:0005524">
    <property type="term" value="F:ATP binding"/>
    <property type="evidence" value="ECO:0007669"/>
    <property type="project" value="UniProtKB-KW"/>
</dbReference>
<proteinExistence type="predicted"/>
<dbReference type="EMBL" id="VMHE01000013">
    <property type="protein sequence ID" value="TSJ64955.1"/>
    <property type="molecule type" value="Genomic_DNA"/>
</dbReference>
<dbReference type="SMART" id="SM00382">
    <property type="entry name" value="AAA"/>
    <property type="match status" value="1"/>
</dbReference>
<dbReference type="InterPro" id="IPR003593">
    <property type="entry name" value="AAA+_ATPase"/>
</dbReference>
<organism evidence="5 6">
    <name type="scientific">Allobacillus salarius</name>
    <dbReference type="NCBI Taxonomy" id="1955272"/>
    <lineage>
        <taxon>Bacteria</taxon>
        <taxon>Bacillati</taxon>
        <taxon>Bacillota</taxon>
        <taxon>Bacilli</taxon>
        <taxon>Bacillales</taxon>
        <taxon>Bacillaceae</taxon>
        <taxon>Allobacillus</taxon>
    </lineage>
</organism>
<keyword evidence="6" id="KW-1185">Reference proteome</keyword>
<dbReference type="CDD" id="cd03260">
    <property type="entry name" value="ABC_PstB_phosphate_transporter"/>
    <property type="match status" value="1"/>
</dbReference>
<name>A0A556PKP5_9BACI</name>
<accession>A0A556PKP5</accession>
<evidence type="ECO:0000313" key="5">
    <source>
        <dbReference type="EMBL" id="TSJ64955.1"/>
    </source>
</evidence>
<dbReference type="PANTHER" id="PTHR43423:SF1">
    <property type="entry name" value="ABC TRANSPORTER I FAMILY MEMBER 17"/>
    <property type="match status" value="1"/>
</dbReference>
<dbReference type="AlphaFoldDB" id="A0A556PKP5"/>
<dbReference type="Proteomes" id="UP000316425">
    <property type="component" value="Unassembled WGS sequence"/>
</dbReference>
<dbReference type="RefSeq" id="WP_144088890.1">
    <property type="nucleotide sequence ID" value="NZ_VMHE01000013.1"/>
</dbReference>
<dbReference type="InterPro" id="IPR027417">
    <property type="entry name" value="P-loop_NTPase"/>
</dbReference>
<dbReference type="SUPFAM" id="SSF52540">
    <property type="entry name" value="P-loop containing nucleoside triphosphate hydrolases"/>
    <property type="match status" value="1"/>
</dbReference>
<evidence type="ECO:0000256" key="2">
    <source>
        <dbReference type="ARBA" id="ARBA00022741"/>
    </source>
</evidence>
<dbReference type="GO" id="GO:0035435">
    <property type="term" value="P:phosphate ion transmembrane transport"/>
    <property type="evidence" value="ECO:0007669"/>
    <property type="project" value="InterPro"/>
</dbReference>
<dbReference type="GO" id="GO:0005315">
    <property type="term" value="F:phosphate transmembrane transporter activity"/>
    <property type="evidence" value="ECO:0007669"/>
    <property type="project" value="InterPro"/>
</dbReference>
<dbReference type="PANTHER" id="PTHR43423">
    <property type="entry name" value="ABC TRANSPORTER I FAMILY MEMBER 17"/>
    <property type="match status" value="1"/>
</dbReference>
<keyword evidence="1" id="KW-0813">Transport</keyword>
<evidence type="ECO:0000256" key="3">
    <source>
        <dbReference type="ARBA" id="ARBA00022840"/>
    </source>
</evidence>
<evidence type="ECO:0000259" key="4">
    <source>
        <dbReference type="PROSITE" id="PS50893"/>
    </source>
</evidence>
<dbReference type="InterPro" id="IPR003439">
    <property type="entry name" value="ABC_transporter-like_ATP-bd"/>
</dbReference>
<dbReference type="PROSITE" id="PS00211">
    <property type="entry name" value="ABC_TRANSPORTER_1"/>
    <property type="match status" value="1"/>
</dbReference>
<dbReference type="Gene3D" id="3.40.50.300">
    <property type="entry name" value="P-loop containing nucleotide triphosphate hydrolases"/>
    <property type="match status" value="1"/>
</dbReference>